<proteinExistence type="predicted"/>
<reference evidence="1" key="2">
    <citation type="journal article" date="2015" name="Data Brief">
        <title>Shoot transcriptome of the giant reed, Arundo donax.</title>
        <authorList>
            <person name="Barrero R.A."/>
            <person name="Guerrero F.D."/>
            <person name="Moolhuijzen P."/>
            <person name="Goolsby J.A."/>
            <person name="Tidwell J."/>
            <person name="Bellgard S.E."/>
            <person name="Bellgard M.I."/>
        </authorList>
    </citation>
    <scope>NUCLEOTIDE SEQUENCE</scope>
    <source>
        <tissue evidence="1">Shoot tissue taken approximately 20 cm above the soil surface</tissue>
    </source>
</reference>
<organism evidence="1">
    <name type="scientific">Arundo donax</name>
    <name type="common">Giant reed</name>
    <name type="synonym">Donax arundinaceus</name>
    <dbReference type="NCBI Taxonomy" id="35708"/>
    <lineage>
        <taxon>Eukaryota</taxon>
        <taxon>Viridiplantae</taxon>
        <taxon>Streptophyta</taxon>
        <taxon>Embryophyta</taxon>
        <taxon>Tracheophyta</taxon>
        <taxon>Spermatophyta</taxon>
        <taxon>Magnoliopsida</taxon>
        <taxon>Liliopsida</taxon>
        <taxon>Poales</taxon>
        <taxon>Poaceae</taxon>
        <taxon>PACMAD clade</taxon>
        <taxon>Arundinoideae</taxon>
        <taxon>Arundineae</taxon>
        <taxon>Arundo</taxon>
    </lineage>
</organism>
<evidence type="ECO:0000313" key="1">
    <source>
        <dbReference type="EMBL" id="JAD52306.1"/>
    </source>
</evidence>
<sequence length="37" mass="4074">MKTDRIRICLADILTTLALAYCKGALSCHCVYQDAAK</sequence>
<dbReference type="EMBL" id="GBRH01245589">
    <property type="protein sequence ID" value="JAD52306.1"/>
    <property type="molecule type" value="Transcribed_RNA"/>
</dbReference>
<name>A0A0A9AMD2_ARUDO</name>
<accession>A0A0A9AMD2</accession>
<reference evidence="1" key="1">
    <citation type="submission" date="2014-09" db="EMBL/GenBank/DDBJ databases">
        <authorList>
            <person name="Magalhaes I.L.F."/>
            <person name="Oliveira U."/>
            <person name="Santos F.R."/>
            <person name="Vidigal T.H.D.A."/>
            <person name="Brescovit A.D."/>
            <person name="Santos A.J."/>
        </authorList>
    </citation>
    <scope>NUCLEOTIDE SEQUENCE</scope>
    <source>
        <tissue evidence="1">Shoot tissue taken approximately 20 cm above the soil surface</tissue>
    </source>
</reference>
<dbReference type="AlphaFoldDB" id="A0A0A9AMD2"/>
<protein>
    <submittedName>
        <fullName evidence="1">Uncharacterized protein</fullName>
    </submittedName>
</protein>